<dbReference type="InterPro" id="IPR003135">
    <property type="entry name" value="ATP-grasp_carboxylate-amine"/>
</dbReference>
<feature type="domain" description="Phosphoribosylaminoimidazole carboxylase C-terminal" evidence="4">
    <location>
        <begin position="53"/>
        <end position="105"/>
    </location>
</feature>
<protein>
    <submittedName>
        <fullName evidence="5">N5-carboxyaminoimidazole ribonucleotide synthase</fullName>
    </submittedName>
</protein>
<dbReference type="EMBL" id="CP006955">
    <property type="protein sequence ID" value="AHG84109.1"/>
    <property type="molecule type" value="Genomic_DNA"/>
</dbReference>
<evidence type="ECO:0000259" key="3">
    <source>
        <dbReference type="Pfam" id="PF02222"/>
    </source>
</evidence>
<dbReference type="InterPro" id="IPR040686">
    <property type="entry name" value="PurK_C"/>
</dbReference>
<gene>
    <name evidence="5" type="ORF">F543_12450</name>
</gene>
<keyword evidence="2" id="KW-0067">ATP-binding</keyword>
<organism evidence="5 6">
    <name type="scientific">Bibersteinia trehalosi USDA-ARS-USMARC-189</name>
    <dbReference type="NCBI Taxonomy" id="1263831"/>
    <lineage>
        <taxon>Bacteria</taxon>
        <taxon>Pseudomonadati</taxon>
        <taxon>Pseudomonadota</taxon>
        <taxon>Gammaproteobacteria</taxon>
        <taxon>Pasteurellales</taxon>
        <taxon>Pasteurellaceae</taxon>
        <taxon>Bibersteinia</taxon>
    </lineage>
</organism>
<evidence type="ECO:0000256" key="2">
    <source>
        <dbReference type="ARBA" id="ARBA00022840"/>
    </source>
</evidence>
<dbReference type="SUPFAM" id="SSF56059">
    <property type="entry name" value="Glutathione synthetase ATP-binding domain-like"/>
    <property type="match status" value="1"/>
</dbReference>
<dbReference type="Proteomes" id="UP000019092">
    <property type="component" value="Chromosome"/>
</dbReference>
<dbReference type="Pfam" id="PF02222">
    <property type="entry name" value="ATP-grasp"/>
    <property type="match status" value="1"/>
</dbReference>
<dbReference type="PANTHER" id="PTHR11609">
    <property type="entry name" value="PURINE BIOSYNTHESIS PROTEIN 6/7, PUR6/7"/>
    <property type="match status" value="1"/>
</dbReference>
<feature type="domain" description="ATP-grasp fold ATP-dependent carboxylate-amine ligase-type" evidence="3">
    <location>
        <begin position="3"/>
        <end position="32"/>
    </location>
</feature>
<sequence length="118" mass="13455">MKKDGGLVVNELAPRPHNSGHYTMESCNVSQYDQHILAITGRALQPIYQHRPALMVNLLGQHIADLPELFNRYPQAMFHLYNKGDAKPQRKMGHFTLLGSEQDKAEWLVSLADVKEKF</sequence>
<name>A0ABM5PF33_BIBTR</name>
<dbReference type="Gene3D" id="3.30.470.20">
    <property type="entry name" value="ATP-grasp fold, B domain"/>
    <property type="match status" value="1"/>
</dbReference>
<dbReference type="InterPro" id="IPR011054">
    <property type="entry name" value="Rudment_hybrid_motif"/>
</dbReference>
<accession>A0ABM5PF33</accession>
<reference evidence="5 6" key="1">
    <citation type="submission" date="2013-12" db="EMBL/GenBank/DDBJ databases">
        <title>Annotation of the Bibersteinia trehalosi USDA-ARS-USMARC-189 complete genome.</title>
        <authorList>
            <person name="Harhay G.P."/>
            <person name="McVey S."/>
            <person name="Clawson M.L."/>
            <person name="Bono J."/>
            <person name="Heaton M.P."/>
            <person name="Chitko-Mckown C.G."/>
            <person name="Harhay D.M."/>
            <person name="Smith T.P.L."/>
        </authorList>
    </citation>
    <scope>NUCLEOTIDE SEQUENCE [LARGE SCALE GENOMIC DNA]</scope>
    <source>
        <strain evidence="5 6">USDA-ARS-USMARC-189</strain>
    </source>
</reference>
<evidence type="ECO:0000313" key="6">
    <source>
        <dbReference type="Proteomes" id="UP000019092"/>
    </source>
</evidence>
<dbReference type="Pfam" id="PF17769">
    <property type="entry name" value="PurK_C"/>
    <property type="match status" value="1"/>
</dbReference>
<dbReference type="PANTHER" id="PTHR11609:SF5">
    <property type="entry name" value="PHOSPHORIBOSYLAMINOIMIDAZOLE CARBOXYLASE"/>
    <property type="match status" value="1"/>
</dbReference>
<keyword evidence="6" id="KW-1185">Reference proteome</keyword>
<keyword evidence="1" id="KW-0547">Nucleotide-binding</keyword>
<evidence type="ECO:0000313" key="5">
    <source>
        <dbReference type="EMBL" id="AHG84109.1"/>
    </source>
</evidence>
<evidence type="ECO:0000256" key="1">
    <source>
        <dbReference type="ARBA" id="ARBA00022741"/>
    </source>
</evidence>
<dbReference type="SUPFAM" id="SSF51246">
    <property type="entry name" value="Rudiment single hybrid motif"/>
    <property type="match status" value="1"/>
</dbReference>
<proteinExistence type="predicted"/>
<evidence type="ECO:0000259" key="4">
    <source>
        <dbReference type="Pfam" id="PF17769"/>
    </source>
</evidence>